<evidence type="ECO:0000313" key="3">
    <source>
        <dbReference type="Proteomes" id="UP000595332"/>
    </source>
</evidence>
<evidence type="ECO:0000256" key="1">
    <source>
        <dbReference type="SAM" id="Phobius"/>
    </source>
</evidence>
<dbReference type="AlphaFoldDB" id="A0A7R6PAY8"/>
<keyword evidence="1" id="KW-0472">Membrane</keyword>
<dbReference type="EMBL" id="AP014546">
    <property type="protein sequence ID" value="BBB29139.1"/>
    <property type="molecule type" value="Genomic_DNA"/>
</dbReference>
<dbReference type="Proteomes" id="UP000595332">
    <property type="component" value="Chromosome"/>
</dbReference>
<organism evidence="2 3">
    <name type="scientific">Neptunomonas japonica JAMM 1380</name>
    <dbReference type="NCBI Taxonomy" id="1441457"/>
    <lineage>
        <taxon>Bacteria</taxon>
        <taxon>Pseudomonadati</taxon>
        <taxon>Pseudomonadota</taxon>
        <taxon>Gammaproteobacteria</taxon>
        <taxon>Oceanospirillales</taxon>
        <taxon>Oceanospirillaceae</taxon>
        <taxon>Neptunomonas</taxon>
    </lineage>
</organism>
<reference evidence="2 3" key="1">
    <citation type="journal article" date="2008" name="Int. J. Syst. Evol. Microbiol.">
        <title>Neptunomonas japonica sp. nov., an Osedax japonicus symbiont-like bacterium isolated from sediment adjacent to sperm whale carcasses off Kagoshima, Japan.</title>
        <authorList>
            <person name="Miyazaki M."/>
            <person name="Nogi Y."/>
            <person name="Fujiwara Y."/>
            <person name="Kawato M."/>
            <person name="Kubokawa K."/>
            <person name="Horikoshi K."/>
        </authorList>
    </citation>
    <scope>NUCLEOTIDE SEQUENCE [LARGE SCALE GENOMIC DNA]</scope>
    <source>
        <strain evidence="2 3">JAMM 1380</strain>
    </source>
</reference>
<feature type="transmembrane region" description="Helical" evidence="1">
    <location>
        <begin position="40"/>
        <end position="59"/>
    </location>
</feature>
<gene>
    <name evidence="2" type="ORF">NEJAP_1186</name>
</gene>
<accession>A0A7R6PAY8</accession>
<evidence type="ECO:0000313" key="2">
    <source>
        <dbReference type="EMBL" id="BBB29139.1"/>
    </source>
</evidence>
<dbReference type="RefSeq" id="WP_201349770.1">
    <property type="nucleotide sequence ID" value="NZ_AP014546.1"/>
</dbReference>
<protein>
    <submittedName>
        <fullName evidence="2">Uncharacterized protein</fullName>
    </submittedName>
</protein>
<keyword evidence="1" id="KW-1133">Transmembrane helix</keyword>
<sequence length="270" mass="30115">MRNDYELYKAIEDIRQTISKDVDSKVNEEIEKRSFKVKTIFWACTTVLTIFGIGTWFALPQIAADTAKKIVKEETSLQVLGELKQKEIEIHAAHTNAMDYLSKLSNEYEEFSANLVIKLIDDNKFSNKLINEFKNNSDFIAITKGEVGEPGIDGLPGKNGMNGKNGEPGPPLFDGRFVYGSVSSDGQKVTGEDYTVSRMGGGIYKVTINKPFGSIPTIFVSAESAKNLRDGAIISIRYNSRTRRTFEVAISYGENNKLIDSNWQFLVIGK</sequence>
<keyword evidence="1" id="KW-0812">Transmembrane</keyword>
<proteinExistence type="predicted"/>
<name>A0A7R6PAY8_9GAMM</name>
<dbReference type="KEGG" id="njp:NEJAP_1186"/>
<keyword evidence="3" id="KW-1185">Reference proteome</keyword>